<dbReference type="SUPFAM" id="SSF52047">
    <property type="entry name" value="RNI-like"/>
    <property type="match status" value="1"/>
</dbReference>
<accession>A0A9N8HAM8</accession>
<organism evidence="1 2">
    <name type="scientific">Seminavis robusta</name>
    <dbReference type="NCBI Taxonomy" id="568900"/>
    <lineage>
        <taxon>Eukaryota</taxon>
        <taxon>Sar</taxon>
        <taxon>Stramenopiles</taxon>
        <taxon>Ochrophyta</taxon>
        <taxon>Bacillariophyta</taxon>
        <taxon>Bacillariophyceae</taxon>
        <taxon>Bacillariophycidae</taxon>
        <taxon>Naviculales</taxon>
        <taxon>Naviculaceae</taxon>
        <taxon>Seminavis</taxon>
    </lineage>
</organism>
<dbReference type="AlphaFoldDB" id="A0A9N8HAM8"/>
<proteinExistence type="predicted"/>
<comment type="caution">
    <text evidence="1">The sequence shown here is derived from an EMBL/GenBank/DDBJ whole genome shotgun (WGS) entry which is preliminary data.</text>
</comment>
<dbReference type="OrthoDB" id="55440at2759"/>
<dbReference type="Proteomes" id="UP001153069">
    <property type="component" value="Unassembled WGS sequence"/>
</dbReference>
<evidence type="ECO:0000313" key="2">
    <source>
        <dbReference type="Proteomes" id="UP001153069"/>
    </source>
</evidence>
<reference evidence="1" key="1">
    <citation type="submission" date="2020-06" db="EMBL/GenBank/DDBJ databases">
        <authorList>
            <consortium name="Plant Systems Biology data submission"/>
        </authorList>
    </citation>
    <scope>NUCLEOTIDE SEQUENCE</scope>
    <source>
        <strain evidence="1">D6</strain>
    </source>
</reference>
<keyword evidence="2" id="KW-1185">Reference proteome</keyword>
<gene>
    <name evidence="1" type="ORF">SEMRO_247_G098100.1</name>
</gene>
<dbReference type="EMBL" id="CAICTM010000246">
    <property type="protein sequence ID" value="CAB9505902.1"/>
    <property type="molecule type" value="Genomic_DNA"/>
</dbReference>
<name>A0A9N8HAM8_9STRA</name>
<sequence length="279" mass="31854">MTDPQEDDQSKPYHNLDDLETATLRIPKLKVKCKKAGSTLSPTVQSIIVEPSSNSIRPDLVTAYLTHLVERLNGDKVVHIELHKLQLGDWTVLANFFHQQPKPVALTIRRCPLTAAGDETLREFLATTTSLRCFRFFYDTPFDLKFSMEHVWRHGLETNSSLEVLQLWCPAFTQVYHHLFHNHQNLIKAGLRLHHYGAAPRDHSAALWETIPHGAYQIESLDLYTTQPVPAKRLLEWLKVTNKLRQDDVSISGRSFGGEDGDTIRGKDNVLEKLQEMAK</sequence>
<evidence type="ECO:0000313" key="1">
    <source>
        <dbReference type="EMBL" id="CAB9505902.1"/>
    </source>
</evidence>
<protein>
    <submittedName>
        <fullName evidence="1">Uncharacterized protein</fullName>
    </submittedName>
</protein>